<comment type="caution">
    <text evidence="2">The sequence shown here is derived from an EMBL/GenBank/DDBJ whole genome shotgun (WGS) entry which is preliminary data.</text>
</comment>
<evidence type="ECO:0000256" key="1">
    <source>
        <dbReference type="SAM" id="MobiDB-lite"/>
    </source>
</evidence>
<dbReference type="EMBL" id="JBHTAX010000005">
    <property type="protein sequence ID" value="MFC7192708.1"/>
    <property type="molecule type" value="Genomic_DNA"/>
</dbReference>
<evidence type="ECO:0000313" key="3">
    <source>
        <dbReference type="Proteomes" id="UP001596417"/>
    </source>
</evidence>
<keyword evidence="3" id="KW-1185">Reference proteome</keyword>
<reference evidence="2 3" key="1">
    <citation type="journal article" date="2019" name="Int. J. Syst. Evol. Microbiol.">
        <title>The Global Catalogue of Microorganisms (GCM) 10K type strain sequencing project: providing services to taxonomists for standard genome sequencing and annotation.</title>
        <authorList>
            <consortium name="The Broad Institute Genomics Platform"/>
            <consortium name="The Broad Institute Genome Sequencing Center for Infectious Disease"/>
            <person name="Wu L."/>
            <person name="Ma J."/>
        </authorList>
    </citation>
    <scope>NUCLEOTIDE SEQUENCE [LARGE SCALE GENOMIC DNA]</scope>
    <source>
        <strain evidence="2 3">RDMS1</strain>
    </source>
</reference>
<dbReference type="Proteomes" id="UP001596417">
    <property type="component" value="Unassembled WGS sequence"/>
</dbReference>
<dbReference type="RefSeq" id="WP_390206808.1">
    <property type="nucleotide sequence ID" value="NZ_JBHSZC010000004.1"/>
</dbReference>
<organism evidence="2 3">
    <name type="scientific">Halocatena marina</name>
    <dbReference type="NCBI Taxonomy" id="2934937"/>
    <lineage>
        <taxon>Archaea</taxon>
        <taxon>Methanobacteriati</taxon>
        <taxon>Methanobacteriota</taxon>
        <taxon>Stenosarchaea group</taxon>
        <taxon>Halobacteria</taxon>
        <taxon>Halobacteriales</taxon>
        <taxon>Natronomonadaceae</taxon>
        <taxon>Halocatena</taxon>
    </lineage>
</organism>
<feature type="region of interest" description="Disordered" evidence="1">
    <location>
        <begin position="1"/>
        <end position="22"/>
    </location>
</feature>
<gene>
    <name evidence="2" type="ORF">ACFQL7_24805</name>
</gene>
<accession>A0ABD5YU15</accession>
<name>A0ABD5YU15_9EURY</name>
<evidence type="ECO:0000313" key="2">
    <source>
        <dbReference type="EMBL" id="MFC7192708.1"/>
    </source>
</evidence>
<protein>
    <submittedName>
        <fullName evidence="2">Uncharacterized protein</fullName>
    </submittedName>
</protein>
<proteinExistence type="predicted"/>
<sequence>MNAGGGDDHPWIVSPTERPEQLVREQVRREVVDDERLLDSQAGELGGTAFSAGESRVIDEDGGIVHLCLVGEVTNGFACCHT</sequence>
<feature type="compositionally biased region" description="Basic and acidic residues" evidence="1">
    <location>
        <begin position="1"/>
        <end position="10"/>
    </location>
</feature>
<dbReference type="AlphaFoldDB" id="A0ABD5YU15"/>